<accession>A0ABS7MG57</accession>
<protein>
    <submittedName>
        <fullName evidence="3">Tad domain-containing protein</fullName>
    </submittedName>
</protein>
<evidence type="ECO:0000259" key="2">
    <source>
        <dbReference type="Pfam" id="PF13400"/>
    </source>
</evidence>
<comment type="caution">
    <text evidence="3">The sequence shown here is derived from an EMBL/GenBank/DDBJ whole genome shotgun (WGS) entry which is preliminary data.</text>
</comment>
<name>A0ABS7MG57_9SPHN</name>
<dbReference type="InterPro" id="IPR028087">
    <property type="entry name" value="Tad_N"/>
</dbReference>
<dbReference type="RefSeq" id="WP_222136926.1">
    <property type="nucleotide sequence ID" value="NZ_JAILXK010000002.1"/>
</dbReference>
<reference evidence="3" key="1">
    <citation type="submission" date="2021-08" db="EMBL/GenBank/DDBJ databases">
        <title>Sphingopyxis panaciterrulae sp. nov., isolated from the surface water of the Yellow Sea.</title>
        <authorList>
            <person name="Gao Z."/>
            <person name="Zhang D."/>
            <person name="Zhang A."/>
        </authorList>
    </citation>
    <scope>NUCLEOTIDE SEQUENCE</scope>
    <source>
        <strain evidence="3">XHP0097</strain>
    </source>
</reference>
<feature type="domain" description="Putative Flp pilus-assembly TadG-like N-terminal" evidence="2">
    <location>
        <begin position="14"/>
        <end position="59"/>
    </location>
</feature>
<keyword evidence="1" id="KW-0472">Membrane</keyword>
<proteinExistence type="predicted"/>
<feature type="transmembrane region" description="Helical" evidence="1">
    <location>
        <begin position="12"/>
        <end position="34"/>
    </location>
</feature>
<sequence length="411" mass="42805">MRNPLRQLLRSTSGNVLVLAGLSMPLLIGFAGMATDTIQWTLDKRQLQRTADSAALAGAYSIAQNKDANDSAQKNIEANNRLVLAAAPIIENAPTSGSYAGDMNAVYVELATRKPLPFSGIFMNAAPLIKARSTAAMIANGNYCVISLDTSLDVGVEATGSSYVDLNCGIFANSRSGNAVSAGGSTLVVSDVVGAVGGLTPSNRYAPGTAFLPYSAPQPDPFADLPTPEPSGCKNKVNVNPKQSLTLDPGCYSGMDIKGTVHFNPGVYYIDGGVLSFGAQANATGVGVTFILTSTSAATNPNSIATLDINGTSELNFSSPTSGDYKSVLFYQDRRAPSGTTKINGNNKSSIEGGIYFPKHLIQFNGNSGFKTDCVQLIGLKVNFTGNSAINNQCPSNGPSTFRGSVVRLVS</sequence>
<gene>
    <name evidence="3" type="ORF">K5P26_11340</name>
</gene>
<keyword evidence="1" id="KW-1133">Transmembrane helix</keyword>
<dbReference type="EMBL" id="JAILXK010000002">
    <property type="protein sequence ID" value="MBY4637731.1"/>
    <property type="molecule type" value="Genomic_DNA"/>
</dbReference>
<keyword evidence="4" id="KW-1185">Reference proteome</keyword>
<dbReference type="Pfam" id="PF13400">
    <property type="entry name" value="Tad"/>
    <property type="match status" value="1"/>
</dbReference>
<evidence type="ECO:0000256" key="1">
    <source>
        <dbReference type="SAM" id="Phobius"/>
    </source>
</evidence>
<evidence type="ECO:0000313" key="3">
    <source>
        <dbReference type="EMBL" id="MBY4637731.1"/>
    </source>
</evidence>
<keyword evidence="1" id="KW-0812">Transmembrane</keyword>
<evidence type="ECO:0000313" key="4">
    <source>
        <dbReference type="Proteomes" id="UP001166571"/>
    </source>
</evidence>
<dbReference type="Proteomes" id="UP001166571">
    <property type="component" value="Unassembled WGS sequence"/>
</dbReference>
<organism evidence="3 4">
    <name type="scientific">Sphingopyxis jiangsuensis</name>
    <dbReference type="NCBI Taxonomy" id="2871171"/>
    <lineage>
        <taxon>Bacteria</taxon>
        <taxon>Pseudomonadati</taxon>
        <taxon>Pseudomonadota</taxon>
        <taxon>Alphaproteobacteria</taxon>
        <taxon>Sphingomonadales</taxon>
        <taxon>Sphingomonadaceae</taxon>
        <taxon>Sphingopyxis</taxon>
    </lineage>
</organism>